<dbReference type="GO" id="GO:0000455">
    <property type="term" value="P:enzyme-directed rRNA pseudouridine synthesis"/>
    <property type="evidence" value="ECO:0007669"/>
    <property type="project" value="UniProtKB-ARBA"/>
</dbReference>
<dbReference type="CDD" id="cd00165">
    <property type="entry name" value="S4"/>
    <property type="match status" value="1"/>
</dbReference>
<reference evidence="7 8" key="1">
    <citation type="journal article" date="2015" name="Genome Announc.">
        <title>Expanding the biotechnology potential of lactobacilli through comparative genomics of 213 strains and associated genera.</title>
        <authorList>
            <person name="Sun Z."/>
            <person name="Harris H.M."/>
            <person name="McCann A."/>
            <person name="Guo C."/>
            <person name="Argimon S."/>
            <person name="Zhang W."/>
            <person name="Yang X."/>
            <person name="Jeffery I.B."/>
            <person name="Cooney J.C."/>
            <person name="Kagawa T.F."/>
            <person name="Liu W."/>
            <person name="Song Y."/>
            <person name="Salvetti E."/>
            <person name="Wrobel A."/>
            <person name="Rasinkangas P."/>
            <person name="Parkhill J."/>
            <person name="Rea M.C."/>
            <person name="O'Sullivan O."/>
            <person name="Ritari J."/>
            <person name="Douillard F.P."/>
            <person name="Paul Ross R."/>
            <person name="Yang R."/>
            <person name="Briner A.E."/>
            <person name="Felis G.E."/>
            <person name="de Vos W.M."/>
            <person name="Barrangou R."/>
            <person name="Klaenhammer T.R."/>
            <person name="Caufield P.W."/>
            <person name="Cui Y."/>
            <person name="Zhang H."/>
            <person name="O'Toole P.W."/>
        </authorList>
    </citation>
    <scope>NUCLEOTIDE SEQUENCE [LARGE SCALE GENOMIC DNA]</scope>
    <source>
        <strain evidence="7 8">DSM 12744</strain>
    </source>
</reference>
<evidence type="ECO:0000256" key="5">
    <source>
        <dbReference type="RuleBase" id="RU003887"/>
    </source>
</evidence>
<dbReference type="FunFam" id="3.10.290.10:FF:000003">
    <property type="entry name" value="Pseudouridine synthase"/>
    <property type="match status" value="1"/>
</dbReference>
<dbReference type="PANTHER" id="PTHR47683">
    <property type="entry name" value="PSEUDOURIDINE SYNTHASE FAMILY PROTEIN-RELATED"/>
    <property type="match status" value="1"/>
</dbReference>
<dbReference type="NCBIfam" id="TIGR00093">
    <property type="entry name" value="pseudouridine synthase"/>
    <property type="match status" value="1"/>
</dbReference>
<evidence type="ECO:0000256" key="3">
    <source>
        <dbReference type="ARBA" id="ARBA00023235"/>
    </source>
</evidence>
<protein>
    <recommendedName>
        <fullName evidence="5">Pseudouridine synthase</fullName>
        <ecNumber evidence="5">5.4.99.-</ecNumber>
    </recommendedName>
</protein>
<dbReference type="InterPro" id="IPR018496">
    <property type="entry name" value="PsdUridine_synth_RsuA/RluB_CS"/>
</dbReference>
<dbReference type="InterPro" id="IPR006145">
    <property type="entry name" value="PsdUridine_synth_RsuA/RluA"/>
</dbReference>
<dbReference type="Proteomes" id="UP000051330">
    <property type="component" value="Unassembled WGS sequence"/>
</dbReference>
<dbReference type="GO" id="GO:0120159">
    <property type="term" value="F:rRNA pseudouridine synthase activity"/>
    <property type="evidence" value="ECO:0007669"/>
    <property type="project" value="UniProtKB-ARBA"/>
</dbReference>
<dbReference type="InterPro" id="IPR042092">
    <property type="entry name" value="PsdUridine_s_RsuA/RluB/E/F_cat"/>
</dbReference>
<evidence type="ECO:0000313" key="8">
    <source>
        <dbReference type="Proteomes" id="UP000051330"/>
    </source>
</evidence>
<dbReference type="Gene3D" id="3.10.290.10">
    <property type="entry name" value="RNA-binding S4 domain"/>
    <property type="match status" value="1"/>
</dbReference>
<gene>
    <name evidence="7" type="ORF">FD09_GL001300</name>
</gene>
<dbReference type="PROSITE" id="PS50889">
    <property type="entry name" value="S4"/>
    <property type="match status" value="1"/>
</dbReference>
<dbReference type="GO" id="GO:0003723">
    <property type="term" value="F:RNA binding"/>
    <property type="evidence" value="ECO:0007669"/>
    <property type="project" value="UniProtKB-KW"/>
</dbReference>
<dbReference type="STRING" id="1423792.FD09_GL001300"/>
<evidence type="ECO:0000256" key="2">
    <source>
        <dbReference type="ARBA" id="ARBA00022884"/>
    </source>
</evidence>
<dbReference type="EMBL" id="AZEC01000002">
    <property type="protein sequence ID" value="KRL14139.1"/>
    <property type="molecule type" value="Genomic_DNA"/>
</dbReference>
<proteinExistence type="inferred from homology"/>
<dbReference type="FunFam" id="3.30.70.580:FF:000005">
    <property type="entry name" value="Pseudouridine synthase"/>
    <property type="match status" value="1"/>
</dbReference>
<dbReference type="InterPro" id="IPR000748">
    <property type="entry name" value="PsdUridine_synth_RsuA/RluB/E/F"/>
</dbReference>
<dbReference type="SUPFAM" id="SSF55120">
    <property type="entry name" value="Pseudouridine synthase"/>
    <property type="match status" value="1"/>
</dbReference>
<dbReference type="AlphaFoldDB" id="A0A0R1NB70"/>
<dbReference type="Gene3D" id="3.30.70.1560">
    <property type="entry name" value="Alpha-L RNA-binding motif"/>
    <property type="match status" value="1"/>
</dbReference>
<dbReference type="PATRIC" id="fig|1423792.3.peg.1319"/>
<dbReference type="FunFam" id="3.30.70.1560:FF:000001">
    <property type="entry name" value="Pseudouridine synthase"/>
    <property type="match status" value="1"/>
</dbReference>
<dbReference type="Gene3D" id="3.30.70.580">
    <property type="entry name" value="Pseudouridine synthase I, catalytic domain, N-terminal subdomain"/>
    <property type="match status" value="1"/>
</dbReference>
<keyword evidence="3 5" id="KW-0413">Isomerase</keyword>
<accession>A0A0R1NB70</accession>
<dbReference type="InterPro" id="IPR020094">
    <property type="entry name" value="TruA/RsuA/RluB/E/F_N"/>
</dbReference>
<dbReference type="InterPro" id="IPR020103">
    <property type="entry name" value="PsdUridine_synth_cat_dom_sf"/>
</dbReference>
<dbReference type="SMART" id="SM00363">
    <property type="entry name" value="S4"/>
    <property type="match status" value="1"/>
</dbReference>
<evidence type="ECO:0000313" key="7">
    <source>
        <dbReference type="EMBL" id="KRL14139.1"/>
    </source>
</evidence>
<name>A0A0R1NB70_9LACO</name>
<feature type="domain" description="RNA-binding S4" evidence="6">
    <location>
        <begin position="18"/>
        <end position="75"/>
    </location>
</feature>
<dbReference type="InterPro" id="IPR002942">
    <property type="entry name" value="S4_RNA-bd"/>
</dbReference>
<keyword evidence="2 4" id="KW-0694">RNA-binding</keyword>
<dbReference type="EC" id="5.4.99.-" evidence="5"/>
<dbReference type="SUPFAM" id="SSF55174">
    <property type="entry name" value="Alpha-L RNA-binding motif"/>
    <property type="match status" value="1"/>
</dbReference>
<comment type="caution">
    <text evidence="7">The sequence shown here is derived from an EMBL/GenBank/DDBJ whole genome shotgun (WGS) entry which is preliminary data.</text>
</comment>
<evidence type="ECO:0000259" key="6">
    <source>
        <dbReference type="SMART" id="SM00363"/>
    </source>
</evidence>
<dbReference type="Pfam" id="PF01479">
    <property type="entry name" value="S4"/>
    <property type="match status" value="1"/>
</dbReference>
<dbReference type="InterPro" id="IPR050343">
    <property type="entry name" value="RsuA_PseudoU_synthase"/>
</dbReference>
<organism evidence="7 8">
    <name type="scientific">Schleiferilactobacillus perolens DSM 12744</name>
    <dbReference type="NCBI Taxonomy" id="1423792"/>
    <lineage>
        <taxon>Bacteria</taxon>
        <taxon>Bacillati</taxon>
        <taxon>Bacillota</taxon>
        <taxon>Bacilli</taxon>
        <taxon>Lactobacillales</taxon>
        <taxon>Lactobacillaceae</taxon>
        <taxon>Schleiferilactobacillus</taxon>
    </lineage>
</organism>
<evidence type="ECO:0000256" key="4">
    <source>
        <dbReference type="PROSITE-ProRule" id="PRU00182"/>
    </source>
</evidence>
<sequence length="257" mass="28940">MNQHQLTQKRSKKTHMSERLQKAIANAGVASRRRAEKLIAAGHVTVNGAIVTEMGVKVDSSDTIEVDGVPLSQEKKVYYLLYKPRGVVTTAHDDKGRKTVVDILSDVPERVYPVGRLDYDTSGLLLLTNDGDLANGLMHPSFQIDKTYVARVKGVPTPDALRTLTHGVVLDGRRTRPAKVKVIRTEQAKQYTIVQITIHEGWHHQVKRMFEAVGLPVEKLMREKFAFLDLTSLTAGEYRSLRHEEVHQLYALLEKQK</sequence>
<dbReference type="PANTHER" id="PTHR47683:SF2">
    <property type="entry name" value="RNA-BINDING S4 DOMAIN-CONTAINING PROTEIN"/>
    <property type="match status" value="1"/>
</dbReference>
<comment type="similarity">
    <text evidence="1 5">Belongs to the pseudouridine synthase RsuA family.</text>
</comment>
<dbReference type="CDD" id="cd02870">
    <property type="entry name" value="PseudoU_synth_RsuA_like"/>
    <property type="match status" value="1"/>
</dbReference>
<dbReference type="GO" id="GO:0005829">
    <property type="term" value="C:cytosol"/>
    <property type="evidence" value="ECO:0007669"/>
    <property type="project" value="UniProtKB-ARBA"/>
</dbReference>
<dbReference type="InterPro" id="IPR036986">
    <property type="entry name" value="S4_RNA-bd_sf"/>
</dbReference>
<dbReference type="Pfam" id="PF00849">
    <property type="entry name" value="PseudoU_synth_2"/>
    <property type="match status" value="1"/>
</dbReference>
<dbReference type="PROSITE" id="PS01149">
    <property type="entry name" value="PSI_RSU"/>
    <property type="match status" value="1"/>
</dbReference>
<keyword evidence="8" id="KW-1185">Reference proteome</keyword>
<evidence type="ECO:0000256" key="1">
    <source>
        <dbReference type="ARBA" id="ARBA00008348"/>
    </source>
</evidence>